<dbReference type="Proteomes" id="UP001050691">
    <property type="component" value="Unassembled WGS sequence"/>
</dbReference>
<organism evidence="2 3">
    <name type="scientific">Clathrus columnatus</name>
    <dbReference type="NCBI Taxonomy" id="1419009"/>
    <lineage>
        <taxon>Eukaryota</taxon>
        <taxon>Fungi</taxon>
        <taxon>Dikarya</taxon>
        <taxon>Basidiomycota</taxon>
        <taxon>Agaricomycotina</taxon>
        <taxon>Agaricomycetes</taxon>
        <taxon>Phallomycetidae</taxon>
        <taxon>Phallales</taxon>
        <taxon>Clathraceae</taxon>
        <taxon>Clathrus</taxon>
    </lineage>
</organism>
<dbReference type="AlphaFoldDB" id="A0AAV5A0Y0"/>
<feature type="compositionally biased region" description="Polar residues" evidence="1">
    <location>
        <begin position="286"/>
        <end position="309"/>
    </location>
</feature>
<feature type="compositionally biased region" description="Polar residues" evidence="1">
    <location>
        <begin position="380"/>
        <end position="394"/>
    </location>
</feature>
<dbReference type="EMBL" id="BPWL01000003">
    <property type="protein sequence ID" value="GJJ08264.1"/>
    <property type="molecule type" value="Genomic_DNA"/>
</dbReference>
<feature type="compositionally biased region" description="Acidic residues" evidence="1">
    <location>
        <begin position="428"/>
        <end position="441"/>
    </location>
</feature>
<gene>
    <name evidence="2" type="ORF">Clacol_002474</name>
</gene>
<feature type="compositionally biased region" description="Basic and acidic residues" evidence="1">
    <location>
        <begin position="217"/>
        <end position="242"/>
    </location>
</feature>
<evidence type="ECO:0000313" key="2">
    <source>
        <dbReference type="EMBL" id="GJJ08264.1"/>
    </source>
</evidence>
<evidence type="ECO:0000313" key="3">
    <source>
        <dbReference type="Proteomes" id="UP001050691"/>
    </source>
</evidence>
<accession>A0AAV5A0Y0</accession>
<evidence type="ECO:0000256" key="1">
    <source>
        <dbReference type="SAM" id="MobiDB-lite"/>
    </source>
</evidence>
<feature type="compositionally biased region" description="Polar residues" evidence="1">
    <location>
        <begin position="252"/>
        <end position="275"/>
    </location>
</feature>
<feature type="region of interest" description="Disordered" evidence="1">
    <location>
        <begin position="132"/>
        <end position="320"/>
    </location>
</feature>
<proteinExistence type="predicted"/>
<sequence>METADLGLGDHLVKDCKNNNLRTSAPNGKLSLESVATPSSPACSRKRKVDHQDAIECCPTPVKRRFEARTLINELETEGGRFLCWCSEWIPLKNGTRVSLEHWEKHFLTCQHLKAKGITSFEDILSTAMEELDSPEIKSESDIESDNESLLPLVPVDAPGISEKEEMELSDRGRGGVACADNTRSVQDTVNGEDNRPQNSTELRSSVQSLLKKRRPNRTEAERVQDFLDDPQVKELEPDTTARRSHNATPIAGTSQLAPSTQGETASLNSSSPQPTVDVKVPPANTHPSLQISSLTLEQPCSSKSTCNPKTRRPRLTDAENRKAVLEADLNAASVEPHRVLCALCKKWVKLRPNSTYCSAPWQNHIRRCMAKLDKKALKAQSNGNESKGLTVNPSEDELILTAPANQMTSRRRGRPSKNHVAQKPDENNSESDGSYESEEE</sequence>
<protein>
    <submittedName>
        <fullName evidence="2">Uncharacterized protein</fullName>
    </submittedName>
</protein>
<feature type="compositionally biased region" description="Polar residues" evidence="1">
    <location>
        <begin position="182"/>
        <end position="209"/>
    </location>
</feature>
<keyword evidence="3" id="KW-1185">Reference proteome</keyword>
<reference evidence="2" key="1">
    <citation type="submission" date="2021-10" db="EMBL/GenBank/DDBJ databases">
        <title>De novo Genome Assembly of Clathrus columnatus (Basidiomycota, Fungi) Using Illumina and Nanopore Sequence Data.</title>
        <authorList>
            <person name="Ogiso-Tanaka E."/>
            <person name="Itagaki H."/>
            <person name="Hosoya T."/>
            <person name="Hosaka K."/>
        </authorList>
    </citation>
    <scope>NUCLEOTIDE SEQUENCE</scope>
    <source>
        <strain evidence="2">MO-923</strain>
    </source>
</reference>
<comment type="caution">
    <text evidence="2">The sequence shown here is derived from an EMBL/GenBank/DDBJ whole genome shotgun (WGS) entry which is preliminary data.</text>
</comment>
<feature type="region of interest" description="Disordered" evidence="1">
    <location>
        <begin position="380"/>
        <end position="441"/>
    </location>
</feature>
<feature type="compositionally biased region" description="Basic and acidic residues" evidence="1">
    <location>
        <begin position="162"/>
        <end position="174"/>
    </location>
</feature>
<name>A0AAV5A0Y0_9AGAM</name>